<organism evidence="6 7">
    <name type="scientific">Corynebacterium urealyticum</name>
    <dbReference type="NCBI Taxonomy" id="43771"/>
    <lineage>
        <taxon>Bacteria</taxon>
        <taxon>Bacillati</taxon>
        <taxon>Actinomycetota</taxon>
        <taxon>Actinomycetes</taxon>
        <taxon>Mycobacteriales</taxon>
        <taxon>Corynebacteriaceae</taxon>
        <taxon>Corynebacterium</taxon>
    </lineage>
</organism>
<dbReference type="GO" id="GO:0005576">
    <property type="term" value="C:extracellular region"/>
    <property type="evidence" value="ECO:0007669"/>
    <property type="project" value="TreeGrafter"/>
</dbReference>
<evidence type="ECO:0000256" key="2">
    <source>
        <dbReference type="ARBA" id="ARBA00022448"/>
    </source>
</evidence>
<protein>
    <submittedName>
        <fullName evidence="6">ABC transporter substrate-binding protein</fullName>
    </submittedName>
</protein>
<dbReference type="Pfam" id="PF00497">
    <property type="entry name" value="SBP_bac_3"/>
    <property type="match status" value="1"/>
</dbReference>
<name>A0A2W5B8F0_9CORY</name>
<dbReference type="PROSITE" id="PS51257">
    <property type="entry name" value="PROKAR_LIPOPROTEIN"/>
    <property type="match status" value="1"/>
</dbReference>
<dbReference type="InterPro" id="IPR051455">
    <property type="entry name" value="Bact_solute-bind_prot3"/>
</dbReference>
<evidence type="ECO:0000313" key="6">
    <source>
        <dbReference type="EMBL" id="PZP01944.1"/>
    </source>
</evidence>
<dbReference type="GO" id="GO:0006865">
    <property type="term" value="P:amino acid transport"/>
    <property type="evidence" value="ECO:0007669"/>
    <property type="project" value="TreeGrafter"/>
</dbReference>
<evidence type="ECO:0000313" key="7">
    <source>
        <dbReference type="Proteomes" id="UP000249451"/>
    </source>
</evidence>
<evidence type="ECO:0000259" key="5">
    <source>
        <dbReference type="SMART" id="SM00062"/>
    </source>
</evidence>
<dbReference type="EMBL" id="QFNY01000049">
    <property type="protein sequence ID" value="PZP01944.1"/>
    <property type="molecule type" value="Genomic_DNA"/>
</dbReference>
<dbReference type="Gene3D" id="3.40.190.10">
    <property type="entry name" value="Periplasmic binding protein-like II"/>
    <property type="match status" value="2"/>
</dbReference>
<feature type="compositionally biased region" description="Basic and acidic residues" evidence="4">
    <location>
        <begin position="350"/>
        <end position="369"/>
    </location>
</feature>
<evidence type="ECO:0000256" key="1">
    <source>
        <dbReference type="ARBA" id="ARBA00010333"/>
    </source>
</evidence>
<dbReference type="SUPFAM" id="SSF53850">
    <property type="entry name" value="Periplasmic binding protein-like II"/>
    <property type="match status" value="1"/>
</dbReference>
<dbReference type="SMART" id="SM00062">
    <property type="entry name" value="PBPb"/>
    <property type="match status" value="1"/>
</dbReference>
<keyword evidence="3" id="KW-0732">Signal</keyword>
<comment type="similarity">
    <text evidence="1">Belongs to the bacterial solute-binding protein 3 family.</text>
</comment>
<evidence type="ECO:0000256" key="4">
    <source>
        <dbReference type="SAM" id="MobiDB-lite"/>
    </source>
</evidence>
<feature type="domain" description="Solute-binding protein family 3/N-terminal" evidence="5">
    <location>
        <begin position="98"/>
        <end position="339"/>
    </location>
</feature>
<sequence length="382" mass="42536">MINANRRGTRAGRSRLRRSTAALLGTTTLLTGCATTPTSPSWPIVAREPDADLPAQARIYDTADLEPVHTEYAEPLGSLAPTAASVKENVPNISKRGRLIVGVAQSLYRLGYRDPESSDLIGFEVDLAREIARDIFGDPDKVEFRYVESRHREDALRTGDVDLVLRTMTTTRERQKALEFSIPYLHIEERLLTQKGSGIESVADLKNKTVCASQDFPPGMVAHHLHPKRILQTRTWTDCLMAMQQGQVDAIYSDDAILSGLAAQDPDTHLIGASLGEGYYGVAMAPSGKVVGPGAESLDEDDEHVSWQSEGLTRQVNRTLERLRDTGELNRMYKHWLEQYLGPARELPARYRTPEESAALKKEREEYNREQIPGIEEEKGGE</sequence>
<accession>A0A2W5B8F0</accession>
<keyword evidence="2" id="KW-0813">Transport</keyword>
<dbReference type="GO" id="GO:0030288">
    <property type="term" value="C:outer membrane-bounded periplasmic space"/>
    <property type="evidence" value="ECO:0007669"/>
    <property type="project" value="TreeGrafter"/>
</dbReference>
<dbReference type="AlphaFoldDB" id="A0A2W5B8F0"/>
<gene>
    <name evidence="6" type="ORF">DI609_03170</name>
</gene>
<proteinExistence type="inferred from homology"/>
<dbReference type="Proteomes" id="UP000249451">
    <property type="component" value="Unassembled WGS sequence"/>
</dbReference>
<evidence type="ECO:0000256" key="3">
    <source>
        <dbReference type="ARBA" id="ARBA00022729"/>
    </source>
</evidence>
<reference evidence="6 7" key="1">
    <citation type="submission" date="2017-11" db="EMBL/GenBank/DDBJ databases">
        <title>Infants hospitalized years apart are colonized by the same room-sourced microbial strains.</title>
        <authorList>
            <person name="Brooks B."/>
            <person name="Olm M.R."/>
            <person name="Firek B.A."/>
            <person name="Baker R."/>
            <person name="Thomas B.C."/>
            <person name="Morowitz M.J."/>
            <person name="Banfield J.F."/>
        </authorList>
    </citation>
    <scope>NUCLEOTIDE SEQUENCE [LARGE SCALE GENOMIC DNA]</scope>
    <source>
        <strain evidence="6">S2_012_000_R3_87</strain>
    </source>
</reference>
<dbReference type="InterPro" id="IPR001638">
    <property type="entry name" value="Solute-binding_3/MltF_N"/>
</dbReference>
<comment type="caution">
    <text evidence="6">The sequence shown here is derived from an EMBL/GenBank/DDBJ whole genome shotgun (WGS) entry which is preliminary data.</text>
</comment>
<feature type="region of interest" description="Disordered" evidence="4">
    <location>
        <begin position="350"/>
        <end position="382"/>
    </location>
</feature>
<dbReference type="PANTHER" id="PTHR30085:SF6">
    <property type="entry name" value="ABC TRANSPORTER GLUTAMINE-BINDING PROTEIN GLNH"/>
    <property type="match status" value="1"/>
</dbReference>
<dbReference type="PANTHER" id="PTHR30085">
    <property type="entry name" value="AMINO ACID ABC TRANSPORTER PERMEASE"/>
    <property type="match status" value="1"/>
</dbReference>